<dbReference type="Gene3D" id="3.40.50.1010">
    <property type="entry name" value="5'-nuclease"/>
    <property type="match status" value="1"/>
</dbReference>
<dbReference type="HAMAP" id="MF_00265">
    <property type="entry name" value="VapC_Nob1"/>
    <property type="match status" value="1"/>
</dbReference>
<dbReference type="GO" id="GO:0016787">
    <property type="term" value="F:hydrolase activity"/>
    <property type="evidence" value="ECO:0007669"/>
    <property type="project" value="UniProtKB-KW"/>
</dbReference>
<dbReference type="InterPro" id="IPR002716">
    <property type="entry name" value="PIN_dom"/>
</dbReference>
<comment type="similarity">
    <text evidence="7 8">Belongs to the PINc/VapC protein family.</text>
</comment>
<evidence type="ECO:0000256" key="4">
    <source>
        <dbReference type="ARBA" id="ARBA00022723"/>
    </source>
</evidence>
<evidence type="ECO:0000256" key="1">
    <source>
        <dbReference type="ARBA" id="ARBA00001946"/>
    </source>
</evidence>
<evidence type="ECO:0000256" key="7">
    <source>
        <dbReference type="ARBA" id="ARBA00038093"/>
    </source>
</evidence>
<feature type="binding site" evidence="8">
    <location>
        <position position="9"/>
    </location>
    <ligand>
        <name>Mg(2+)</name>
        <dbReference type="ChEBI" id="CHEBI:18420"/>
    </ligand>
</feature>
<keyword evidence="4 8" id="KW-0479">Metal-binding</keyword>
<keyword evidence="5 8" id="KW-0378">Hydrolase</keyword>
<dbReference type="Proteomes" id="UP000319859">
    <property type="component" value="Unassembled WGS sequence"/>
</dbReference>
<dbReference type="PANTHER" id="PTHR33653">
    <property type="entry name" value="RIBONUCLEASE VAPC2"/>
    <property type="match status" value="1"/>
</dbReference>
<dbReference type="GO" id="GO:0004540">
    <property type="term" value="F:RNA nuclease activity"/>
    <property type="evidence" value="ECO:0007669"/>
    <property type="project" value="InterPro"/>
</dbReference>
<comment type="cofactor">
    <cofactor evidence="1 8">
        <name>Mg(2+)</name>
        <dbReference type="ChEBI" id="CHEBI:18420"/>
    </cofactor>
</comment>
<dbReference type="CDD" id="cd18746">
    <property type="entry name" value="PIN_VapC4-5_FitB-like"/>
    <property type="match status" value="1"/>
</dbReference>
<dbReference type="EMBL" id="VITN01000008">
    <property type="protein sequence ID" value="TWB19145.1"/>
    <property type="molecule type" value="Genomic_DNA"/>
</dbReference>
<gene>
    <name evidence="8" type="primary">vapC</name>
    <name evidence="10" type="ORF">FBZ89_108203</name>
</gene>
<evidence type="ECO:0000313" key="11">
    <source>
        <dbReference type="Proteomes" id="UP000319859"/>
    </source>
</evidence>
<organism evidence="10 11">
    <name type="scientific">Nitrospirillum amazonense</name>
    <dbReference type="NCBI Taxonomy" id="28077"/>
    <lineage>
        <taxon>Bacteria</taxon>
        <taxon>Pseudomonadati</taxon>
        <taxon>Pseudomonadota</taxon>
        <taxon>Alphaproteobacteria</taxon>
        <taxon>Rhodospirillales</taxon>
        <taxon>Azospirillaceae</taxon>
        <taxon>Nitrospirillum</taxon>
    </lineage>
</organism>
<evidence type="ECO:0000256" key="3">
    <source>
        <dbReference type="ARBA" id="ARBA00022722"/>
    </source>
</evidence>
<proteinExistence type="inferred from homology"/>
<accession>A0A560FC50</accession>
<comment type="function">
    <text evidence="8">Toxic component of a toxin-antitoxin (TA) system. An RNase.</text>
</comment>
<dbReference type="OrthoDB" id="7188375at2"/>
<dbReference type="InterPro" id="IPR022907">
    <property type="entry name" value="VapC_family"/>
</dbReference>
<keyword evidence="8" id="KW-0800">Toxin</keyword>
<evidence type="ECO:0000256" key="2">
    <source>
        <dbReference type="ARBA" id="ARBA00022649"/>
    </source>
</evidence>
<dbReference type="Pfam" id="PF01850">
    <property type="entry name" value="PIN"/>
    <property type="match status" value="1"/>
</dbReference>
<dbReference type="GO" id="GO:0000287">
    <property type="term" value="F:magnesium ion binding"/>
    <property type="evidence" value="ECO:0007669"/>
    <property type="project" value="UniProtKB-UniRule"/>
</dbReference>
<dbReference type="InterPro" id="IPR029060">
    <property type="entry name" value="PIN-like_dom_sf"/>
</dbReference>
<protein>
    <recommendedName>
        <fullName evidence="8">Ribonuclease VapC</fullName>
        <shortName evidence="8">RNase VapC</shortName>
        <ecNumber evidence="8">3.1.-.-</ecNumber>
    </recommendedName>
    <alternativeName>
        <fullName evidence="8">Toxin VapC</fullName>
    </alternativeName>
</protein>
<dbReference type="EC" id="3.1.-.-" evidence="8"/>
<evidence type="ECO:0000256" key="5">
    <source>
        <dbReference type="ARBA" id="ARBA00022801"/>
    </source>
</evidence>
<feature type="domain" description="PIN" evidence="9">
    <location>
        <begin position="7"/>
        <end position="127"/>
    </location>
</feature>
<keyword evidence="3 8" id="KW-0540">Nuclease</keyword>
<name>A0A560FC50_9PROT</name>
<evidence type="ECO:0000313" key="10">
    <source>
        <dbReference type="EMBL" id="TWB19145.1"/>
    </source>
</evidence>
<feature type="binding site" evidence="8">
    <location>
        <position position="109"/>
    </location>
    <ligand>
        <name>Mg(2+)</name>
        <dbReference type="ChEBI" id="CHEBI:18420"/>
    </ligand>
</feature>
<comment type="caution">
    <text evidence="10">The sequence shown here is derived from an EMBL/GenBank/DDBJ whole genome shotgun (WGS) entry which is preliminary data.</text>
</comment>
<dbReference type="InterPro" id="IPR050556">
    <property type="entry name" value="Type_II_TA_system_RNase"/>
</dbReference>
<evidence type="ECO:0000256" key="8">
    <source>
        <dbReference type="HAMAP-Rule" id="MF_00265"/>
    </source>
</evidence>
<dbReference type="GO" id="GO:0090729">
    <property type="term" value="F:toxin activity"/>
    <property type="evidence" value="ECO:0007669"/>
    <property type="project" value="UniProtKB-KW"/>
</dbReference>
<dbReference type="SUPFAM" id="SSF88723">
    <property type="entry name" value="PIN domain-like"/>
    <property type="match status" value="1"/>
</dbReference>
<evidence type="ECO:0000259" key="9">
    <source>
        <dbReference type="Pfam" id="PF01850"/>
    </source>
</evidence>
<reference evidence="10 11" key="1">
    <citation type="submission" date="2019-06" db="EMBL/GenBank/DDBJ databases">
        <title>Genomic Encyclopedia of Type Strains, Phase IV (KMG-V): Genome sequencing to study the core and pangenomes of soil and plant-associated prokaryotes.</title>
        <authorList>
            <person name="Whitman W."/>
        </authorList>
    </citation>
    <scope>NUCLEOTIDE SEQUENCE [LARGE SCALE GENOMIC DNA]</scope>
    <source>
        <strain evidence="10 11">BR 11880</strain>
    </source>
</reference>
<dbReference type="PANTHER" id="PTHR33653:SF1">
    <property type="entry name" value="RIBONUCLEASE VAPC2"/>
    <property type="match status" value="1"/>
</dbReference>
<dbReference type="AlphaFoldDB" id="A0A560FC50"/>
<keyword evidence="6 8" id="KW-0460">Magnesium</keyword>
<evidence type="ECO:0000256" key="6">
    <source>
        <dbReference type="ARBA" id="ARBA00022842"/>
    </source>
</evidence>
<sequence>MTAKGWLLDTNVVAALIHPKGAPSVKGWAASVDEGKLFLSILTLGEYEKGIHNLPEDDARRVQIGMIRDGLAHRFHGRILPVSDAVVRRWGIVTGTIRRLTGHPSPVIDTLLAATALEQGLTLVTRNVQDVRHSGAAILNPWDAPKEG</sequence>
<keyword evidence="2 8" id="KW-1277">Toxin-antitoxin system</keyword>